<comment type="caution">
    <text evidence="2">The sequence shown here is derived from an EMBL/GenBank/DDBJ whole genome shotgun (WGS) entry which is preliminary data.</text>
</comment>
<accession>A0A6M1LQF5</accession>
<organism evidence="2 3">
    <name type="scientific">Falsiroseomonas algicola</name>
    <dbReference type="NCBI Taxonomy" id="2716930"/>
    <lineage>
        <taxon>Bacteria</taxon>
        <taxon>Pseudomonadati</taxon>
        <taxon>Pseudomonadota</taxon>
        <taxon>Alphaproteobacteria</taxon>
        <taxon>Acetobacterales</taxon>
        <taxon>Roseomonadaceae</taxon>
        <taxon>Falsiroseomonas</taxon>
    </lineage>
</organism>
<evidence type="ECO:0000313" key="3">
    <source>
        <dbReference type="Proteomes" id="UP000475385"/>
    </source>
</evidence>
<reference evidence="2 3" key="1">
    <citation type="submission" date="2020-02" db="EMBL/GenBank/DDBJ databases">
        <authorList>
            <person name="Kim H.M."/>
            <person name="Jeon C.O."/>
        </authorList>
    </citation>
    <scope>NUCLEOTIDE SEQUENCE [LARGE SCALE GENOMIC DNA]</scope>
    <source>
        <strain evidence="2 3">PeD5</strain>
    </source>
</reference>
<dbReference type="EMBL" id="JAAIKB010000010">
    <property type="protein sequence ID" value="NGM22631.1"/>
    <property type="molecule type" value="Genomic_DNA"/>
</dbReference>
<protein>
    <submittedName>
        <fullName evidence="2">Uncharacterized protein</fullName>
    </submittedName>
</protein>
<evidence type="ECO:0000313" key="2">
    <source>
        <dbReference type="EMBL" id="NGM22631.1"/>
    </source>
</evidence>
<dbReference type="RefSeq" id="WP_164696530.1">
    <property type="nucleotide sequence ID" value="NZ_JAAIKB010000010.1"/>
</dbReference>
<feature type="compositionally biased region" description="Basic and acidic residues" evidence="1">
    <location>
        <begin position="172"/>
        <end position="181"/>
    </location>
</feature>
<keyword evidence="3" id="KW-1185">Reference proteome</keyword>
<feature type="region of interest" description="Disordered" evidence="1">
    <location>
        <begin position="196"/>
        <end position="234"/>
    </location>
</feature>
<reference evidence="2 3" key="2">
    <citation type="submission" date="2020-03" db="EMBL/GenBank/DDBJ databases">
        <title>Roseomonas stagni sp. nov., isolated from pond water in Japan.</title>
        <authorList>
            <person name="Furuhata K."/>
            <person name="Miyamoto H."/>
            <person name="Goto K."/>
        </authorList>
    </citation>
    <scope>NUCLEOTIDE SEQUENCE [LARGE SCALE GENOMIC DNA]</scope>
    <source>
        <strain evidence="2 3">PeD5</strain>
    </source>
</reference>
<name>A0A6M1LQF5_9PROT</name>
<feature type="region of interest" description="Disordered" evidence="1">
    <location>
        <begin position="137"/>
        <end position="181"/>
    </location>
</feature>
<evidence type="ECO:0000256" key="1">
    <source>
        <dbReference type="SAM" id="MobiDB-lite"/>
    </source>
</evidence>
<sequence length="234" mass="25738">MTEASLRRAMRDARYWNNASLERPGYVQWVTEGYCALAGPTIRLPDGGGMVFVRAYTRSRDGKTEQVRAHYRADPPGGKDRGGEGGTGTGKRAGSPPAGKASSPEDDGTTLPASWWLLPRGPIIGARPPVIPRLPGQRLPEGMRDPGGVPLPRAAGRSGKEAATDTPGWAREFPRHSTETPRQYAERLMDWKYGGRQNWDSRQNRGQGSEFSRIQKNGNRGFETRSIPGSQEFY</sequence>
<dbReference type="Proteomes" id="UP000475385">
    <property type="component" value="Unassembled WGS sequence"/>
</dbReference>
<dbReference type="AlphaFoldDB" id="A0A6M1LQF5"/>
<feature type="region of interest" description="Disordered" evidence="1">
    <location>
        <begin position="62"/>
        <end position="114"/>
    </location>
</feature>
<gene>
    <name evidence="2" type="ORF">G3576_21640</name>
</gene>
<proteinExistence type="predicted"/>
<feature type="compositionally biased region" description="Basic and acidic residues" evidence="1">
    <location>
        <begin position="62"/>
        <end position="83"/>
    </location>
</feature>
<feature type="compositionally biased region" description="Polar residues" evidence="1">
    <location>
        <begin position="198"/>
        <end position="218"/>
    </location>
</feature>